<name>A0A1N7G0V9_9RHOB</name>
<keyword evidence="2" id="KW-1185">Reference proteome</keyword>
<reference evidence="1 2" key="1">
    <citation type="submission" date="2017-01" db="EMBL/GenBank/DDBJ databases">
        <authorList>
            <person name="Mah S.A."/>
            <person name="Swanson W.J."/>
            <person name="Moy G.W."/>
            <person name="Vacquier V.D."/>
        </authorList>
    </citation>
    <scope>NUCLEOTIDE SEQUENCE [LARGE SCALE GENOMIC DNA]</scope>
    <source>
        <strain evidence="1 2">DSM 29590</strain>
    </source>
</reference>
<proteinExistence type="predicted"/>
<protein>
    <submittedName>
        <fullName evidence="1">Uncharacterized protein</fullName>
    </submittedName>
</protein>
<organism evidence="1 2">
    <name type="scientific">Roseovarius nanhaiticus</name>
    <dbReference type="NCBI Taxonomy" id="573024"/>
    <lineage>
        <taxon>Bacteria</taxon>
        <taxon>Pseudomonadati</taxon>
        <taxon>Pseudomonadota</taxon>
        <taxon>Alphaproteobacteria</taxon>
        <taxon>Rhodobacterales</taxon>
        <taxon>Roseobacteraceae</taxon>
        <taxon>Roseovarius</taxon>
    </lineage>
</organism>
<evidence type="ECO:0000313" key="1">
    <source>
        <dbReference type="EMBL" id="SIS06207.1"/>
    </source>
</evidence>
<gene>
    <name evidence="1" type="ORF">SAMN05421666_1561</name>
</gene>
<dbReference type="AlphaFoldDB" id="A0A1N7G0V9"/>
<dbReference type="EMBL" id="FTNV01000001">
    <property type="protein sequence ID" value="SIS06207.1"/>
    <property type="molecule type" value="Genomic_DNA"/>
</dbReference>
<dbReference type="STRING" id="573024.SAMN05216208_0575"/>
<evidence type="ECO:0000313" key="2">
    <source>
        <dbReference type="Proteomes" id="UP000186019"/>
    </source>
</evidence>
<sequence length="181" mass="19100">MSWSVKIQDDANSKGYSTLYAEYGMNPDLTVGLDLGSDDGGKAKALAFVVMPLSRGPLHITVELGAGTSDDSPAFRPGISVGRGITLAGLGGWWSIDTRAAILEGSTDLSIDATLGLRPWDGTMLIAQLQQGGALTEPDTLRLTGSVVWETQPGHHIEVGLTSGLKNGEDFGIQLGIWRSF</sequence>
<dbReference type="Proteomes" id="UP000186019">
    <property type="component" value="Unassembled WGS sequence"/>
</dbReference>
<accession>A0A1N7G0V9</accession>